<dbReference type="KEGG" id="mpof:MPOR_15600"/>
<accession>A0A6N4V772</accession>
<dbReference type="EMBL" id="AP022570">
    <property type="protein sequence ID" value="BBX50534.1"/>
    <property type="molecule type" value="Genomic_DNA"/>
</dbReference>
<evidence type="ECO:0000313" key="1">
    <source>
        <dbReference type="EMBL" id="BBX50534.1"/>
    </source>
</evidence>
<dbReference type="Proteomes" id="UP000466785">
    <property type="component" value="Chromosome"/>
</dbReference>
<dbReference type="AlphaFoldDB" id="A0A6N4V772"/>
<proteinExistence type="predicted"/>
<sequence length="109" mass="11739">MALSVSVPISQPECDGSGIVVLRSAVTPGNYGTEIQRYLNEFPGASYLRTDHSCPSLRQSTASGDPIYAVYRPAGRTEAEICSEVRRAGGDAYGKWLDMTTDPGFMITC</sequence>
<keyword evidence="2" id="KW-1185">Reference proteome</keyword>
<evidence type="ECO:0000313" key="2">
    <source>
        <dbReference type="Proteomes" id="UP000466785"/>
    </source>
</evidence>
<dbReference type="RefSeq" id="WP_163673167.1">
    <property type="nucleotide sequence ID" value="NZ_AP022570.1"/>
</dbReference>
<reference evidence="1 2" key="1">
    <citation type="journal article" date="2019" name="Emerg. Microbes Infect.">
        <title>Comprehensive subspecies identification of 175 nontuberculous mycobacteria species based on 7547 genomic profiles.</title>
        <authorList>
            <person name="Matsumoto Y."/>
            <person name="Kinjo T."/>
            <person name="Motooka D."/>
            <person name="Nabeya D."/>
            <person name="Jung N."/>
            <person name="Uechi K."/>
            <person name="Horii T."/>
            <person name="Iida T."/>
            <person name="Fujita J."/>
            <person name="Nakamura S."/>
        </authorList>
    </citation>
    <scope>NUCLEOTIDE SEQUENCE [LARGE SCALE GENOMIC DNA]</scope>
    <source>
        <strain evidence="1 2">JCM 12603</strain>
    </source>
</reference>
<gene>
    <name evidence="1" type="ORF">MPOR_15600</name>
</gene>
<protein>
    <submittedName>
        <fullName evidence="1">Uncharacterized protein</fullName>
    </submittedName>
</protein>
<organism evidence="1 2">
    <name type="scientific">Mycolicibacterium poriferae</name>
    <dbReference type="NCBI Taxonomy" id="39694"/>
    <lineage>
        <taxon>Bacteria</taxon>
        <taxon>Bacillati</taxon>
        <taxon>Actinomycetota</taxon>
        <taxon>Actinomycetes</taxon>
        <taxon>Mycobacteriales</taxon>
        <taxon>Mycobacteriaceae</taxon>
        <taxon>Mycolicibacterium</taxon>
    </lineage>
</organism>
<name>A0A6N4V772_9MYCO</name>